<dbReference type="SUPFAM" id="SSF53187">
    <property type="entry name" value="Zn-dependent exopeptidases"/>
    <property type="match status" value="1"/>
</dbReference>
<proteinExistence type="inferred from homology"/>
<dbReference type="Pfam" id="PF01546">
    <property type="entry name" value="Peptidase_M20"/>
    <property type="match status" value="1"/>
</dbReference>
<evidence type="ECO:0000256" key="5">
    <source>
        <dbReference type="ARBA" id="ARBA00022801"/>
    </source>
</evidence>
<dbReference type="InterPro" id="IPR011650">
    <property type="entry name" value="Peptidase_M20_dimer"/>
</dbReference>
<dbReference type="Gene3D" id="3.40.630.10">
    <property type="entry name" value="Zn peptidases"/>
    <property type="match status" value="1"/>
</dbReference>
<dbReference type="InterPro" id="IPR001261">
    <property type="entry name" value="ArgE/DapE_CS"/>
</dbReference>
<evidence type="ECO:0000259" key="9">
    <source>
        <dbReference type="Pfam" id="PF07687"/>
    </source>
</evidence>
<dbReference type="InterPro" id="IPR036264">
    <property type="entry name" value="Bact_exopeptidase_dim_dom"/>
</dbReference>
<organism evidence="10 11">
    <name type="scientific">Escherichia albertii</name>
    <dbReference type="NCBI Taxonomy" id="208962"/>
    <lineage>
        <taxon>Bacteria</taxon>
        <taxon>Pseudomonadati</taxon>
        <taxon>Pseudomonadota</taxon>
        <taxon>Gammaproteobacteria</taxon>
        <taxon>Enterobacterales</taxon>
        <taxon>Enterobacteriaceae</taxon>
        <taxon>Escherichia</taxon>
    </lineage>
</organism>
<keyword evidence="4" id="KW-0479">Metal-binding</keyword>
<evidence type="ECO:0000256" key="7">
    <source>
        <dbReference type="ARBA" id="ARBA00023049"/>
    </source>
</evidence>
<comment type="similarity">
    <text evidence="2">Belongs to the peptidase M20B family.</text>
</comment>
<comment type="caution">
    <text evidence="10">The sequence shown here is derived from an EMBL/GenBank/DDBJ whole genome shotgun (WGS) entry which is preliminary data.</text>
</comment>
<reference evidence="10 11" key="1">
    <citation type="submission" date="2018-03" db="EMBL/GenBank/DDBJ databases">
        <title>Whole Genome Sequencing of Escherichia coli isolates from wildlife.</title>
        <authorList>
            <person name="Whitehouse C.A."/>
            <person name="Lacher D.W."/>
            <person name="Mammel M.K."/>
            <person name="Barnaba T."/>
            <person name="Lorch J.M."/>
        </authorList>
    </citation>
    <scope>NUCLEOTIDE SEQUENCE [LARGE SCALE GENOMIC DNA]</scope>
    <source>
        <strain evidence="10 11">20507-2</strain>
    </source>
</reference>
<evidence type="ECO:0000313" key="11">
    <source>
        <dbReference type="Proteomes" id="UP000240382"/>
    </source>
</evidence>
<dbReference type="RefSeq" id="WP_059252009.1">
    <property type="nucleotide sequence ID" value="NZ_BBVM01000039.1"/>
</dbReference>
<comment type="cofactor">
    <cofactor evidence="1">
        <name>Zn(2+)</name>
        <dbReference type="ChEBI" id="CHEBI:29105"/>
    </cofactor>
</comment>
<dbReference type="InterPro" id="IPR010161">
    <property type="entry name" value="Peptidase_M20B"/>
</dbReference>
<evidence type="ECO:0000256" key="2">
    <source>
        <dbReference type="ARBA" id="ARBA00009692"/>
    </source>
</evidence>
<keyword evidence="11" id="KW-1185">Reference proteome</keyword>
<gene>
    <name evidence="10" type="primary">pepT</name>
    <name evidence="10" type="ORF">C7B09_24610</name>
</gene>
<keyword evidence="3" id="KW-0645">Protease</keyword>
<evidence type="ECO:0000313" key="10">
    <source>
        <dbReference type="EMBL" id="PSY36840.1"/>
    </source>
</evidence>
<protein>
    <recommendedName>
        <fullName evidence="8">Peptidase T</fullName>
        <ecNumber evidence="8">3.4.11.4</ecNumber>
    </recommendedName>
</protein>
<dbReference type="InterPro" id="IPR002933">
    <property type="entry name" value="Peptidase_M20"/>
</dbReference>
<dbReference type="SUPFAM" id="SSF55031">
    <property type="entry name" value="Bacterial exopeptidase dimerisation domain"/>
    <property type="match status" value="1"/>
</dbReference>
<keyword evidence="6" id="KW-0862">Zinc</keyword>
<dbReference type="Proteomes" id="UP000240382">
    <property type="component" value="Unassembled WGS sequence"/>
</dbReference>
<dbReference type="EC" id="3.4.11.4" evidence="8"/>
<dbReference type="EMBL" id="PYQT01000058">
    <property type="protein sequence ID" value="PSY36840.1"/>
    <property type="molecule type" value="Genomic_DNA"/>
</dbReference>
<evidence type="ECO:0000256" key="8">
    <source>
        <dbReference type="NCBIfam" id="TIGR01882"/>
    </source>
</evidence>
<evidence type="ECO:0000256" key="6">
    <source>
        <dbReference type="ARBA" id="ARBA00022833"/>
    </source>
</evidence>
<keyword evidence="7" id="KW-0482">Metalloprotease</keyword>
<dbReference type="PANTHER" id="PTHR42994">
    <property type="entry name" value="PEPTIDASE T"/>
    <property type="match status" value="1"/>
</dbReference>
<dbReference type="Pfam" id="PF07687">
    <property type="entry name" value="M20_dimer"/>
    <property type="match status" value="1"/>
</dbReference>
<name>A0ABX5HBZ3_ESCAL</name>
<dbReference type="PANTHER" id="PTHR42994:SF1">
    <property type="entry name" value="PEPTIDASE T"/>
    <property type="match status" value="1"/>
</dbReference>
<dbReference type="NCBIfam" id="NF009920">
    <property type="entry name" value="PRK13381.1"/>
    <property type="match status" value="1"/>
</dbReference>
<feature type="domain" description="Peptidase M20 dimerisation" evidence="9">
    <location>
        <begin position="217"/>
        <end position="311"/>
    </location>
</feature>
<evidence type="ECO:0000256" key="1">
    <source>
        <dbReference type="ARBA" id="ARBA00001947"/>
    </source>
</evidence>
<sequence>MKNRIDVDQITKTFMSYTEINTTSVAGNRKLPSCDNQYKLAQYIVSQFADIPGVNINIKENAITTIHLPANNHHAPSIVFFAHLDTAPDHSADTHAIRVTQYDGGIIPFVGSGDIFSPDDNPELLKYIGQDIVVTDGTSLLGADDKAAIAAGVEALNYMIKTPTFSHGDIRLVLLPDEETGIRGAKALDISELHSDFGICLDCCEVGEYVTENWYAGSAQITVQGITAHPMSAKDKLVNALCIATEIITALPEKERPEHTEGREGYYWVHNLRGDTASATLDIAIRDFELTGYKQRKKVLQNIVNRINQRWGKERIKLVLTDIYENVKPALDKKPEILKIVKQAMHNLGIIPKPLIMRGGYDGSVITPKGLPTINIFTGAHNFHSVKEFLPVESLRLASEMLLEIVELSVLESQCEEMDH</sequence>
<dbReference type="PROSITE" id="PS00759">
    <property type="entry name" value="ARGE_DAPE_CPG2_2"/>
    <property type="match status" value="1"/>
</dbReference>
<keyword evidence="5" id="KW-0378">Hydrolase</keyword>
<dbReference type="Gene3D" id="3.30.70.360">
    <property type="match status" value="1"/>
</dbReference>
<accession>A0ABX5HBZ3</accession>
<dbReference type="NCBIfam" id="NF003976">
    <property type="entry name" value="PRK05469.1"/>
    <property type="match status" value="1"/>
</dbReference>
<dbReference type="NCBIfam" id="TIGR01882">
    <property type="entry name" value="peptidase-T"/>
    <property type="match status" value="1"/>
</dbReference>
<evidence type="ECO:0000256" key="4">
    <source>
        <dbReference type="ARBA" id="ARBA00022723"/>
    </source>
</evidence>
<evidence type="ECO:0000256" key="3">
    <source>
        <dbReference type="ARBA" id="ARBA00022670"/>
    </source>
</evidence>